<dbReference type="PANTHER" id="PTHR33908">
    <property type="entry name" value="MANNOSYLTRANSFERASE YKCB-RELATED"/>
    <property type="match status" value="1"/>
</dbReference>
<keyword evidence="7 8" id="KW-0472">Membrane</keyword>
<dbReference type="InterPro" id="IPR038731">
    <property type="entry name" value="RgtA/B/C-like"/>
</dbReference>
<comment type="subcellular location">
    <subcellularLocation>
        <location evidence="1">Cell membrane</location>
        <topology evidence="1">Multi-pass membrane protein</topology>
    </subcellularLocation>
</comment>
<evidence type="ECO:0000256" key="7">
    <source>
        <dbReference type="ARBA" id="ARBA00023136"/>
    </source>
</evidence>
<name>H8KRE9_SOLCM</name>
<feature type="transmembrane region" description="Helical" evidence="8">
    <location>
        <begin position="175"/>
        <end position="205"/>
    </location>
</feature>
<dbReference type="InterPro" id="IPR050297">
    <property type="entry name" value="LipidA_mod_glycosyltrf_83"/>
</dbReference>
<keyword evidence="6 8" id="KW-1133">Transmembrane helix</keyword>
<evidence type="ECO:0000313" key="10">
    <source>
        <dbReference type="EMBL" id="AFD07474.1"/>
    </source>
</evidence>
<gene>
    <name evidence="10" type="ordered locus">Solca_2433</name>
</gene>
<keyword evidence="11" id="KW-1185">Reference proteome</keyword>
<dbReference type="PANTHER" id="PTHR33908:SF11">
    <property type="entry name" value="MEMBRANE PROTEIN"/>
    <property type="match status" value="1"/>
</dbReference>
<dbReference type="GO" id="GO:0009103">
    <property type="term" value="P:lipopolysaccharide biosynthetic process"/>
    <property type="evidence" value="ECO:0007669"/>
    <property type="project" value="UniProtKB-ARBA"/>
</dbReference>
<feature type="domain" description="Glycosyltransferase RgtA/B/C/D-like" evidence="9">
    <location>
        <begin position="76"/>
        <end position="235"/>
    </location>
</feature>
<feature type="transmembrane region" description="Helical" evidence="8">
    <location>
        <begin position="98"/>
        <end position="118"/>
    </location>
</feature>
<feature type="transmembrane region" description="Helical" evidence="8">
    <location>
        <begin position="294"/>
        <end position="315"/>
    </location>
</feature>
<evidence type="ECO:0000256" key="1">
    <source>
        <dbReference type="ARBA" id="ARBA00004651"/>
    </source>
</evidence>
<dbReference type="Proteomes" id="UP000007590">
    <property type="component" value="Chromosome"/>
</dbReference>
<dbReference type="eggNOG" id="COG1807">
    <property type="taxonomic scope" value="Bacteria"/>
</dbReference>
<dbReference type="eggNOG" id="COG2764">
    <property type="taxonomic scope" value="Bacteria"/>
</dbReference>
<evidence type="ECO:0000256" key="8">
    <source>
        <dbReference type="SAM" id="Phobius"/>
    </source>
</evidence>
<feature type="transmembrane region" description="Helical" evidence="8">
    <location>
        <begin position="217"/>
        <end position="237"/>
    </location>
</feature>
<keyword evidence="3" id="KW-0328">Glycosyltransferase</keyword>
<evidence type="ECO:0000259" key="9">
    <source>
        <dbReference type="Pfam" id="PF13231"/>
    </source>
</evidence>
<evidence type="ECO:0000256" key="5">
    <source>
        <dbReference type="ARBA" id="ARBA00022692"/>
    </source>
</evidence>
<dbReference type="AlphaFoldDB" id="H8KRE9"/>
<keyword evidence="2" id="KW-1003">Cell membrane</keyword>
<dbReference type="GO" id="GO:0016763">
    <property type="term" value="F:pentosyltransferase activity"/>
    <property type="evidence" value="ECO:0007669"/>
    <property type="project" value="TreeGrafter"/>
</dbReference>
<evidence type="ECO:0000313" key="11">
    <source>
        <dbReference type="Proteomes" id="UP000007590"/>
    </source>
</evidence>
<feature type="transmembrane region" description="Helical" evidence="8">
    <location>
        <begin position="268"/>
        <end position="287"/>
    </location>
</feature>
<dbReference type="GO" id="GO:0005886">
    <property type="term" value="C:plasma membrane"/>
    <property type="evidence" value="ECO:0007669"/>
    <property type="project" value="UniProtKB-SubCell"/>
</dbReference>
<feature type="transmembrane region" description="Helical" evidence="8">
    <location>
        <begin position="33"/>
        <end position="51"/>
    </location>
</feature>
<sequence length="540" mass="62395">MCLNNIAAKINIFRDRSIIKMENKQTTWLQRNAIILTFVVLKLLIHLLTNHNYGFHRDEFLYLAEGDHLDWGYLEVPPFISILAFIVNNVLGSSIEAVRLFPTLFGAAIVALSGLMAREMGAKRFGEFLACFTVLFSLVFLRVSLLFQPVIIEVFFWTLFGYLLIRYINEGTTKWLIYLGIAFGLGMMNKYSSAFFIFSMGVAMLFTNERKLLINKYFWISALIAFLIFLPNLFWQYSYNFPVVHHMKELRETQLVNVKPINFFVDQLLMNITALPVVLLGFYALIFTRSRYKLIGLTALFVILLLLITSGKSYYTIGVYPMVMAGGAVFIEKITSSKLAFWFRPALLVSVLLLLYPLLPITVPYLSLPKMIEYKNKMVSKGIDSPFRWEDGNVHELPQDYADMFGWDEMAEKAAKVYHSLPPEEQKQTIIFCGNYGFAGALHHYRKQYNLPEIHSLNASFMLWMPPNPTFKTMIYIDFVRNNDEDAFHLFKSVKKMGEVTNPYAREKGTGVYLLQEPIQNIDRLVESAIKEERSFLVRN</sequence>
<evidence type="ECO:0000256" key="2">
    <source>
        <dbReference type="ARBA" id="ARBA00022475"/>
    </source>
</evidence>
<dbReference type="EMBL" id="CP003349">
    <property type="protein sequence ID" value="AFD07474.1"/>
    <property type="molecule type" value="Genomic_DNA"/>
</dbReference>
<keyword evidence="5 8" id="KW-0812">Transmembrane</keyword>
<reference evidence="10" key="1">
    <citation type="submission" date="2012-02" db="EMBL/GenBank/DDBJ databases">
        <title>The complete genome of Solitalea canadensis DSM 3403.</title>
        <authorList>
            <consortium name="US DOE Joint Genome Institute (JGI-PGF)"/>
            <person name="Lucas S."/>
            <person name="Copeland A."/>
            <person name="Lapidus A."/>
            <person name="Glavina del Rio T."/>
            <person name="Dalin E."/>
            <person name="Tice H."/>
            <person name="Bruce D."/>
            <person name="Goodwin L."/>
            <person name="Pitluck S."/>
            <person name="Peters L."/>
            <person name="Ovchinnikova G."/>
            <person name="Lu M."/>
            <person name="Kyrpides N."/>
            <person name="Mavromatis K."/>
            <person name="Ivanova N."/>
            <person name="Brettin T."/>
            <person name="Detter J.C."/>
            <person name="Han C."/>
            <person name="Larimer F."/>
            <person name="Land M."/>
            <person name="Hauser L."/>
            <person name="Markowitz V."/>
            <person name="Cheng J.-F."/>
            <person name="Hugenholtz P."/>
            <person name="Woyke T."/>
            <person name="Wu D."/>
            <person name="Spring S."/>
            <person name="Schroeder M."/>
            <person name="Kopitz M."/>
            <person name="Brambilla E."/>
            <person name="Klenk H.-P."/>
            <person name="Eisen J.A."/>
        </authorList>
    </citation>
    <scope>NUCLEOTIDE SEQUENCE</scope>
    <source>
        <strain evidence="10">DSM 3403</strain>
    </source>
</reference>
<protein>
    <submittedName>
        <fullName evidence="10">PMT family glycosyltransferase, 4-amino-4-deoxy-L-arabinose transferase</fullName>
    </submittedName>
</protein>
<proteinExistence type="predicted"/>
<dbReference type="Pfam" id="PF13231">
    <property type="entry name" value="PMT_2"/>
    <property type="match status" value="1"/>
</dbReference>
<evidence type="ECO:0000256" key="4">
    <source>
        <dbReference type="ARBA" id="ARBA00022679"/>
    </source>
</evidence>
<evidence type="ECO:0000256" key="3">
    <source>
        <dbReference type="ARBA" id="ARBA00022676"/>
    </source>
</evidence>
<dbReference type="HOGENOM" id="CLU_037625_0_0_10"/>
<organism evidence="10 11">
    <name type="scientific">Solitalea canadensis (strain ATCC 29591 / DSM 3403 / JCM 21819 / LMG 8368 / NBRC 15130 / NCIMB 12057 / USAM 9D)</name>
    <name type="common">Flexibacter canadensis</name>
    <dbReference type="NCBI Taxonomy" id="929556"/>
    <lineage>
        <taxon>Bacteria</taxon>
        <taxon>Pseudomonadati</taxon>
        <taxon>Bacteroidota</taxon>
        <taxon>Sphingobacteriia</taxon>
        <taxon>Sphingobacteriales</taxon>
        <taxon>Sphingobacteriaceae</taxon>
        <taxon>Solitalea</taxon>
    </lineage>
</organism>
<dbReference type="STRING" id="929556.Solca_2433"/>
<evidence type="ECO:0000256" key="6">
    <source>
        <dbReference type="ARBA" id="ARBA00022989"/>
    </source>
</evidence>
<accession>H8KRE9</accession>
<dbReference type="KEGG" id="scn:Solca_2433"/>
<feature type="transmembrane region" description="Helical" evidence="8">
    <location>
        <begin position="346"/>
        <end position="368"/>
    </location>
</feature>
<keyword evidence="4 10" id="KW-0808">Transferase</keyword>